<dbReference type="Proteomes" id="UP000664466">
    <property type="component" value="Unassembled WGS sequence"/>
</dbReference>
<dbReference type="InterPro" id="IPR027417">
    <property type="entry name" value="P-loop_NTPase"/>
</dbReference>
<keyword evidence="4" id="KW-1185">Reference proteome</keyword>
<dbReference type="InterPro" id="IPR011704">
    <property type="entry name" value="ATPase_dyneun-rel_AAA"/>
</dbReference>
<dbReference type="RefSeq" id="WP_207252826.1">
    <property type="nucleotide sequence ID" value="NZ_JAFMPM010000008.1"/>
</dbReference>
<dbReference type="GO" id="GO:0005524">
    <property type="term" value="F:ATP binding"/>
    <property type="evidence" value="ECO:0007669"/>
    <property type="project" value="InterPro"/>
</dbReference>
<proteinExistence type="predicted"/>
<dbReference type="GO" id="GO:0016887">
    <property type="term" value="F:ATP hydrolysis activity"/>
    <property type="evidence" value="ECO:0007669"/>
    <property type="project" value="InterPro"/>
</dbReference>
<dbReference type="EMBL" id="CP072748">
    <property type="protein sequence ID" value="QTX09893.1"/>
    <property type="molecule type" value="Genomic_DNA"/>
</dbReference>
<accession>A0A8B0SD31</accession>
<feature type="domain" description="AAA+ ATPase" evidence="1">
    <location>
        <begin position="53"/>
        <end position="214"/>
    </location>
</feature>
<reference evidence="2 4" key="1">
    <citation type="submission" date="2021-03" db="EMBL/GenBank/DDBJ databases">
        <title>Draft genome and methylome analysis of Thiotrix fructosivoruns ATCC 49748.</title>
        <authorList>
            <person name="Fomenkov A."/>
            <person name="Grabovich M.Y."/>
            <person name="Roberts R.J."/>
        </authorList>
    </citation>
    <scope>NUCLEOTIDE SEQUENCE [LARGE SCALE GENOMIC DNA]</scope>
    <source>
        <strain evidence="2 4">ATCC 49748</strain>
    </source>
</reference>
<dbReference type="EMBL" id="JAFMPM010000008">
    <property type="protein sequence ID" value="MBO0615098.1"/>
    <property type="molecule type" value="Genomic_DNA"/>
</dbReference>
<dbReference type="SUPFAM" id="SSF52540">
    <property type="entry name" value="P-loop containing nucleoside triphosphate hydrolases"/>
    <property type="match status" value="1"/>
</dbReference>
<dbReference type="Gene3D" id="3.40.50.300">
    <property type="entry name" value="P-loop containing nucleotide triphosphate hydrolases"/>
    <property type="match status" value="1"/>
</dbReference>
<organism evidence="3">
    <name type="scientific">Thiothrix fructosivorans</name>
    <dbReference type="NCBI Taxonomy" id="111770"/>
    <lineage>
        <taxon>Bacteria</taxon>
        <taxon>Pseudomonadati</taxon>
        <taxon>Pseudomonadota</taxon>
        <taxon>Gammaproteobacteria</taxon>
        <taxon>Thiotrichales</taxon>
        <taxon>Thiotrichaceae</taxon>
        <taxon>Thiothrix</taxon>
    </lineage>
</organism>
<evidence type="ECO:0000313" key="2">
    <source>
        <dbReference type="EMBL" id="MBO0615098.1"/>
    </source>
</evidence>
<protein>
    <submittedName>
        <fullName evidence="3">MoxR family ATPase</fullName>
    </submittedName>
</protein>
<dbReference type="Pfam" id="PF07728">
    <property type="entry name" value="AAA_5"/>
    <property type="match status" value="1"/>
</dbReference>
<dbReference type="InterPro" id="IPR003593">
    <property type="entry name" value="AAA+_ATPase"/>
</dbReference>
<name>A0A8B0SD31_9GAMM</name>
<dbReference type="SMART" id="SM00382">
    <property type="entry name" value="AAA"/>
    <property type="match status" value="1"/>
</dbReference>
<dbReference type="CDD" id="cd00009">
    <property type="entry name" value="AAA"/>
    <property type="match status" value="1"/>
</dbReference>
<evidence type="ECO:0000313" key="4">
    <source>
        <dbReference type="Proteomes" id="UP000664466"/>
    </source>
</evidence>
<evidence type="ECO:0000313" key="3">
    <source>
        <dbReference type="EMBL" id="QTX09893.1"/>
    </source>
</evidence>
<reference evidence="3" key="2">
    <citation type="submission" date="2021-04" db="EMBL/GenBank/DDBJ databases">
        <title>Complete Genome and methylome analysis of Thiothrix fructosivorans ATCC 49748.</title>
        <authorList>
            <person name="Fomenkov A."/>
            <person name="Sun L."/>
            <person name="Vincze T."/>
            <person name="Grabovich M.Y."/>
            <person name="Roberts R.J."/>
        </authorList>
    </citation>
    <scope>NUCLEOTIDE SEQUENCE</scope>
    <source>
        <strain evidence="3">ATCC 49748</strain>
    </source>
</reference>
<gene>
    <name evidence="3" type="ORF">J1836_014950</name>
    <name evidence="2" type="ORF">J1836_19560</name>
</gene>
<sequence>MTYPFNLLAQSDPKAVLDALQNRRIPKDGLKTDAPRFVPDIDLQEAINTALAVGEPLLLTGEPGTGKTQAAYYAAWKLGLGDVLHFQVKSDSTAQDLLYHFDSVRYFHDAHLRAGVTLSKMDYVEERPLWEALTSDKPRVLLIDEIDKAPRDFPNDLLHELDQMSFTVKETGGVVTVQDHNRPLVFITSNSERRLPEAFLRRCVFHHIDFKRDLLKTVLASHQASFSRFSDGFLELAVNRFMLLRKERLRKIPATGELLVWLKTMALDAGTSSQRLDELFRQLDNAQKKPPYLGTLLKDREDLKAMQQRYPT</sequence>
<evidence type="ECO:0000259" key="1">
    <source>
        <dbReference type="SMART" id="SM00382"/>
    </source>
</evidence>
<dbReference type="AlphaFoldDB" id="A0A8B0SD31"/>